<organism evidence="1 2">
    <name type="scientific">Xylaria curta</name>
    <dbReference type="NCBI Taxonomy" id="42375"/>
    <lineage>
        <taxon>Eukaryota</taxon>
        <taxon>Fungi</taxon>
        <taxon>Dikarya</taxon>
        <taxon>Ascomycota</taxon>
        <taxon>Pezizomycotina</taxon>
        <taxon>Sordariomycetes</taxon>
        <taxon>Xylariomycetidae</taxon>
        <taxon>Xylariales</taxon>
        <taxon>Xylariaceae</taxon>
        <taxon>Xylaria</taxon>
    </lineage>
</organism>
<reference evidence="1" key="1">
    <citation type="submission" date="2022-10" db="EMBL/GenBank/DDBJ databases">
        <title>Genome Sequence of Xylaria curta.</title>
        <authorList>
            <person name="Buettner E."/>
        </authorList>
    </citation>
    <scope>NUCLEOTIDE SEQUENCE</scope>
    <source>
        <strain evidence="1">Babe10</strain>
    </source>
</reference>
<comment type="caution">
    <text evidence="1">The sequence shown here is derived from an EMBL/GenBank/DDBJ whole genome shotgun (WGS) entry which is preliminary data.</text>
</comment>
<evidence type="ECO:0000313" key="1">
    <source>
        <dbReference type="EMBL" id="KAJ2969688.1"/>
    </source>
</evidence>
<proteinExistence type="predicted"/>
<name>A0ACC1MSJ5_9PEZI</name>
<keyword evidence="2" id="KW-1185">Reference proteome</keyword>
<accession>A0ACC1MSJ5</accession>
<dbReference type="EMBL" id="JAPDGR010003933">
    <property type="protein sequence ID" value="KAJ2969688.1"/>
    <property type="molecule type" value="Genomic_DNA"/>
</dbReference>
<sequence length="206" mass="22904">MPANGGGVFSETLQKITNTKLEELSKTRSAFETAKASILSRLNDEVDPLKRLDLLSQGVKDCYAMKKNPDLELELENLDSFMAQSKYDPSITPEQMHVWEESLLRHLDMQSSKLEYASLYGQLVTEWLSTEKAASGAGEDANMAEGFEDVGDSIKKEARHGWEKVVFEAAGVDETALKKYLVRLFGLTDQTKPASLKALDHSTQQA</sequence>
<dbReference type="Proteomes" id="UP001143856">
    <property type="component" value="Unassembled WGS sequence"/>
</dbReference>
<gene>
    <name evidence="1" type="ORF">NUW58_g9922</name>
</gene>
<evidence type="ECO:0000313" key="2">
    <source>
        <dbReference type="Proteomes" id="UP001143856"/>
    </source>
</evidence>
<protein>
    <submittedName>
        <fullName evidence="1">Uncharacterized protein</fullName>
    </submittedName>
</protein>